<comment type="caution">
    <text evidence="3">The sequence shown here is derived from an EMBL/GenBank/DDBJ whole genome shotgun (WGS) entry which is preliminary data.</text>
</comment>
<dbReference type="AlphaFoldDB" id="A0A9W9GW13"/>
<dbReference type="SUPFAM" id="SSF54909">
    <property type="entry name" value="Dimeric alpha+beta barrel"/>
    <property type="match status" value="1"/>
</dbReference>
<dbReference type="Proteomes" id="UP001149079">
    <property type="component" value="Unassembled WGS sequence"/>
</dbReference>
<dbReference type="RefSeq" id="XP_056521471.1">
    <property type="nucleotide sequence ID" value="XM_056667875.1"/>
</dbReference>
<dbReference type="InterPro" id="IPR011008">
    <property type="entry name" value="Dimeric_a/b-barrel"/>
</dbReference>
<organism evidence="3 4">
    <name type="scientific">Penicillium bovifimosum</name>
    <dbReference type="NCBI Taxonomy" id="126998"/>
    <lineage>
        <taxon>Eukaryota</taxon>
        <taxon>Fungi</taxon>
        <taxon>Dikarya</taxon>
        <taxon>Ascomycota</taxon>
        <taxon>Pezizomycotina</taxon>
        <taxon>Eurotiomycetes</taxon>
        <taxon>Eurotiomycetidae</taxon>
        <taxon>Eurotiales</taxon>
        <taxon>Aspergillaceae</taxon>
        <taxon>Penicillium</taxon>
    </lineage>
</organism>
<evidence type="ECO:0000313" key="4">
    <source>
        <dbReference type="Proteomes" id="UP001149079"/>
    </source>
</evidence>
<keyword evidence="4" id="KW-1185">Reference proteome</keyword>
<evidence type="ECO:0000256" key="1">
    <source>
        <dbReference type="ARBA" id="ARBA00005986"/>
    </source>
</evidence>
<name>A0A9W9GW13_9EURO</name>
<comment type="similarity">
    <text evidence="1">Belongs to the tpcK family.</text>
</comment>
<feature type="domain" description="EthD" evidence="2">
    <location>
        <begin position="11"/>
        <end position="106"/>
    </location>
</feature>
<reference evidence="3" key="1">
    <citation type="submission" date="2022-11" db="EMBL/GenBank/DDBJ databases">
        <authorList>
            <person name="Petersen C."/>
        </authorList>
    </citation>
    <scope>NUCLEOTIDE SEQUENCE</scope>
    <source>
        <strain evidence="3">IBT 22155</strain>
    </source>
</reference>
<accession>A0A9W9GW13</accession>
<reference evidence="3" key="2">
    <citation type="journal article" date="2023" name="IMA Fungus">
        <title>Comparative genomic study of the Penicillium genus elucidates a diverse pangenome and 15 lateral gene transfer events.</title>
        <authorList>
            <person name="Petersen C."/>
            <person name="Sorensen T."/>
            <person name="Nielsen M.R."/>
            <person name="Sondergaard T.E."/>
            <person name="Sorensen J.L."/>
            <person name="Fitzpatrick D.A."/>
            <person name="Frisvad J.C."/>
            <person name="Nielsen K.L."/>
        </authorList>
    </citation>
    <scope>NUCLEOTIDE SEQUENCE</scope>
    <source>
        <strain evidence="3">IBT 22155</strain>
    </source>
</reference>
<evidence type="ECO:0000313" key="3">
    <source>
        <dbReference type="EMBL" id="KAJ5131092.1"/>
    </source>
</evidence>
<protein>
    <recommendedName>
        <fullName evidence="2">EthD domain-containing protein</fullName>
    </recommendedName>
</protein>
<gene>
    <name evidence="3" type="ORF">N7515_007131</name>
</gene>
<dbReference type="Gene3D" id="3.30.70.100">
    <property type="match status" value="1"/>
</dbReference>
<dbReference type="GeneID" id="81407045"/>
<dbReference type="Pfam" id="PF07110">
    <property type="entry name" value="EthD"/>
    <property type="match status" value="1"/>
</dbReference>
<evidence type="ECO:0000259" key="2">
    <source>
        <dbReference type="Pfam" id="PF07110"/>
    </source>
</evidence>
<dbReference type="EMBL" id="JAPQKL010000005">
    <property type="protein sequence ID" value="KAJ5131092.1"/>
    <property type="molecule type" value="Genomic_DNA"/>
</dbReference>
<dbReference type="GO" id="GO:0016491">
    <property type="term" value="F:oxidoreductase activity"/>
    <property type="evidence" value="ECO:0007669"/>
    <property type="project" value="InterPro"/>
</dbReference>
<dbReference type="OrthoDB" id="3183782at2759"/>
<dbReference type="InterPro" id="IPR009799">
    <property type="entry name" value="EthD_dom"/>
</dbReference>
<proteinExistence type="inferred from homology"/>
<sequence>MTTPQNLLKRRPGTTREEFSKYWETKHALIVLPWALKYGITYYAQIHDMSLQSPIDDMSLNLQEWDGASEMISTASEEDKAAWRANDPCYLGYYQHVIVPDEERFLIDKAASHVKTIKPGTVTGRKVVIIEDGKALVDAGEEIMTLWNQWMDGDSR</sequence>